<reference evidence="2" key="1">
    <citation type="submission" date="2014-09" db="EMBL/GenBank/DDBJ databases">
        <authorList>
            <person name="Magalhaes I.L.F."/>
            <person name="Oliveira U."/>
            <person name="Santos F.R."/>
            <person name="Vidigal T.H.D.A."/>
            <person name="Brescovit A.D."/>
            <person name="Santos A.J."/>
        </authorList>
    </citation>
    <scope>NUCLEOTIDE SEQUENCE</scope>
    <source>
        <tissue evidence="2">Shoot tissue taken approximately 20 cm above the soil surface</tissue>
    </source>
</reference>
<feature type="transmembrane region" description="Helical" evidence="1">
    <location>
        <begin position="12"/>
        <end position="34"/>
    </location>
</feature>
<evidence type="ECO:0000313" key="2">
    <source>
        <dbReference type="EMBL" id="JAD81434.1"/>
    </source>
</evidence>
<dbReference type="EMBL" id="GBRH01216461">
    <property type="protein sequence ID" value="JAD81434.1"/>
    <property type="molecule type" value="Transcribed_RNA"/>
</dbReference>
<reference evidence="2" key="2">
    <citation type="journal article" date="2015" name="Data Brief">
        <title>Shoot transcriptome of the giant reed, Arundo donax.</title>
        <authorList>
            <person name="Barrero R.A."/>
            <person name="Guerrero F.D."/>
            <person name="Moolhuijzen P."/>
            <person name="Goolsby J.A."/>
            <person name="Tidwell J."/>
            <person name="Bellgard S.E."/>
            <person name="Bellgard M.I."/>
        </authorList>
    </citation>
    <scope>NUCLEOTIDE SEQUENCE</scope>
    <source>
        <tissue evidence="2">Shoot tissue taken approximately 20 cm above the soil surface</tissue>
    </source>
</reference>
<keyword evidence="1" id="KW-1133">Transmembrane helix</keyword>
<dbReference type="AlphaFoldDB" id="A0A0A9CYK4"/>
<sequence length="47" mass="4841">MHTDTESSQRNAGRHACCTVVVVVVVLAGAGASFRAAARGALWPGMQ</sequence>
<protein>
    <submittedName>
        <fullName evidence="2">Uncharacterized protein</fullName>
    </submittedName>
</protein>
<organism evidence="2">
    <name type="scientific">Arundo donax</name>
    <name type="common">Giant reed</name>
    <name type="synonym">Donax arundinaceus</name>
    <dbReference type="NCBI Taxonomy" id="35708"/>
    <lineage>
        <taxon>Eukaryota</taxon>
        <taxon>Viridiplantae</taxon>
        <taxon>Streptophyta</taxon>
        <taxon>Embryophyta</taxon>
        <taxon>Tracheophyta</taxon>
        <taxon>Spermatophyta</taxon>
        <taxon>Magnoliopsida</taxon>
        <taxon>Liliopsida</taxon>
        <taxon>Poales</taxon>
        <taxon>Poaceae</taxon>
        <taxon>PACMAD clade</taxon>
        <taxon>Arundinoideae</taxon>
        <taxon>Arundineae</taxon>
        <taxon>Arundo</taxon>
    </lineage>
</organism>
<keyword evidence="1" id="KW-0472">Membrane</keyword>
<proteinExistence type="predicted"/>
<evidence type="ECO:0000256" key="1">
    <source>
        <dbReference type="SAM" id="Phobius"/>
    </source>
</evidence>
<name>A0A0A9CYK4_ARUDO</name>
<keyword evidence="1" id="KW-0812">Transmembrane</keyword>
<accession>A0A0A9CYK4</accession>